<dbReference type="AlphaFoldDB" id="A0A2N5PWK4"/>
<proteinExistence type="predicted"/>
<organism evidence="1 2">
    <name type="scientific">Mediterraneibacter gnavus</name>
    <name type="common">Ruminococcus gnavus</name>
    <dbReference type="NCBI Taxonomy" id="33038"/>
    <lineage>
        <taxon>Bacteria</taxon>
        <taxon>Bacillati</taxon>
        <taxon>Bacillota</taxon>
        <taxon>Clostridia</taxon>
        <taxon>Lachnospirales</taxon>
        <taxon>Lachnospiraceae</taxon>
        <taxon>Mediterraneibacter</taxon>
    </lineage>
</organism>
<sequence length="87" mass="10323">MRDIELENIFEEKNTLENVIFTISQNEFDSLYSTDFLKLDIENLRTDLLNRTYVSVKKIIFYENIDDIVDVNNSTECRNIKISSHDL</sequence>
<dbReference type="Proteomes" id="UP000234840">
    <property type="component" value="Unassembled WGS sequence"/>
</dbReference>
<evidence type="ECO:0000313" key="1">
    <source>
        <dbReference type="EMBL" id="PLT81005.1"/>
    </source>
</evidence>
<protein>
    <submittedName>
        <fullName evidence="1">Uncharacterized protein</fullName>
    </submittedName>
</protein>
<accession>A0A2N5PWK4</accession>
<evidence type="ECO:0000313" key="2">
    <source>
        <dbReference type="Proteomes" id="UP000234840"/>
    </source>
</evidence>
<comment type="caution">
    <text evidence="1">The sequence shown here is derived from an EMBL/GenBank/DDBJ whole genome shotgun (WGS) entry which is preliminary data.</text>
</comment>
<gene>
    <name evidence="1" type="ORF">CDL20_14470</name>
</gene>
<dbReference type="EMBL" id="NIHW01000058">
    <property type="protein sequence ID" value="PLT81005.1"/>
    <property type="molecule type" value="Genomic_DNA"/>
</dbReference>
<name>A0A2N5PWK4_MEDGN</name>
<reference evidence="1 2" key="1">
    <citation type="journal article" date="2017" name="Genome Med.">
        <title>A novel Ruminococcus gnavus clade enriched in inflammatory bowel disease patients.</title>
        <authorList>
            <person name="Hall A.B."/>
            <person name="Yassour M."/>
            <person name="Sauk J."/>
            <person name="Garner A."/>
            <person name="Jiang X."/>
            <person name="Arthur T."/>
            <person name="Lagoudas G.K."/>
            <person name="Vatanen T."/>
            <person name="Fornelos N."/>
            <person name="Wilson R."/>
            <person name="Bertha M."/>
            <person name="Cohen M."/>
            <person name="Garber J."/>
            <person name="Khalili H."/>
            <person name="Gevers D."/>
            <person name="Ananthakrishnan A.N."/>
            <person name="Kugathasan S."/>
            <person name="Lander E.S."/>
            <person name="Blainey P."/>
            <person name="Vlamakis H."/>
            <person name="Xavier R.J."/>
            <person name="Huttenhower C."/>
        </authorList>
    </citation>
    <scope>NUCLEOTIDE SEQUENCE [LARGE SCALE GENOMIC DNA]</scope>
    <source>
        <strain evidence="1 2">RJX1128</strain>
    </source>
</reference>